<protein>
    <submittedName>
        <fullName evidence="5">Uncharacterized protein</fullName>
    </submittedName>
</protein>
<evidence type="ECO:0000313" key="5">
    <source>
        <dbReference type="EMBL" id="KGF57014.1"/>
    </source>
</evidence>
<dbReference type="Gene3D" id="1.20.1090.10">
    <property type="entry name" value="Dehydroquinate synthase-like - alpha domain"/>
    <property type="match status" value="1"/>
</dbReference>
<dbReference type="eggNOG" id="COG1454">
    <property type="taxonomic scope" value="Bacteria"/>
</dbReference>
<keyword evidence="6" id="KW-1185">Reference proteome</keyword>
<dbReference type="PATRIC" id="fig|742738.3.peg.550"/>
<evidence type="ECO:0000259" key="3">
    <source>
        <dbReference type="Pfam" id="PF00465"/>
    </source>
</evidence>
<gene>
    <name evidence="5" type="ORF">HMPREF9460_00528</name>
</gene>
<dbReference type="Proteomes" id="UP000029585">
    <property type="component" value="Unassembled WGS sequence"/>
</dbReference>
<evidence type="ECO:0000256" key="1">
    <source>
        <dbReference type="ARBA" id="ARBA00007358"/>
    </source>
</evidence>
<evidence type="ECO:0000259" key="4">
    <source>
        <dbReference type="Pfam" id="PF25137"/>
    </source>
</evidence>
<dbReference type="Pfam" id="PF00465">
    <property type="entry name" value="Fe-ADH"/>
    <property type="match status" value="1"/>
</dbReference>
<dbReference type="GO" id="GO:0046872">
    <property type="term" value="F:metal ion binding"/>
    <property type="evidence" value="ECO:0007669"/>
    <property type="project" value="InterPro"/>
</dbReference>
<feature type="domain" description="Alcohol dehydrogenase iron-type/glycerol dehydrogenase GldA" evidence="3">
    <location>
        <begin position="46"/>
        <end position="165"/>
    </location>
</feature>
<accession>A0A096DHK0</accession>
<name>A0A096DHK0_FLAPL</name>
<evidence type="ECO:0000313" key="6">
    <source>
        <dbReference type="Proteomes" id="UP000029585"/>
    </source>
</evidence>
<proteinExistence type="inferred from homology"/>
<comment type="caution">
    <text evidence="5">The sequence shown here is derived from an EMBL/GenBank/DDBJ whole genome shotgun (WGS) entry which is preliminary data.</text>
</comment>
<organism evidence="5 6">
    <name type="scientific">Flavonifractor plautii 1_3_50AFAA</name>
    <dbReference type="NCBI Taxonomy" id="742738"/>
    <lineage>
        <taxon>Bacteria</taxon>
        <taxon>Bacillati</taxon>
        <taxon>Bacillota</taxon>
        <taxon>Clostridia</taxon>
        <taxon>Eubacteriales</taxon>
        <taxon>Oscillospiraceae</taxon>
        <taxon>Flavonifractor</taxon>
    </lineage>
</organism>
<dbReference type="CDD" id="cd14860">
    <property type="entry name" value="4HBD_NAD"/>
    <property type="match status" value="1"/>
</dbReference>
<dbReference type="Gene3D" id="3.40.50.1970">
    <property type="match status" value="1"/>
</dbReference>
<comment type="similarity">
    <text evidence="1">Belongs to the iron-containing alcohol dehydrogenase family.</text>
</comment>
<dbReference type="PANTHER" id="PTHR11496">
    <property type="entry name" value="ALCOHOL DEHYDROGENASE"/>
    <property type="match status" value="1"/>
</dbReference>
<dbReference type="GO" id="GO:0004022">
    <property type="term" value="F:alcohol dehydrogenase (NAD+) activity"/>
    <property type="evidence" value="ECO:0007669"/>
    <property type="project" value="TreeGrafter"/>
</dbReference>
<dbReference type="AlphaFoldDB" id="A0A096DHK0"/>
<keyword evidence="2" id="KW-0560">Oxidoreductase</keyword>
<dbReference type="Pfam" id="PF25137">
    <property type="entry name" value="ADH_Fe_C"/>
    <property type="match status" value="1"/>
</dbReference>
<dbReference type="InterPro" id="IPR001670">
    <property type="entry name" value="ADH_Fe/GldA"/>
</dbReference>
<dbReference type="InterPro" id="IPR039697">
    <property type="entry name" value="Alcohol_dehydrogenase_Fe"/>
</dbReference>
<evidence type="ECO:0000256" key="2">
    <source>
        <dbReference type="ARBA" id="ARBA00023002"/>
    </source>
</evidence>
<dbReference type="EMBL" id="ADLO01000020">
    <property type="protein sequence ID" value="KGF57014.1"/>
    <property type="molecule type" value="Genomic_DNA"/>
</dbReference>
<feature type="domain" description="Fe-containing alcohol dehydrogenase-like C-terminal" evidence="4">
    <location>
        <begin position="177"/>
        <end position="369"/>
    </location>
</feature>
<reference evidence="5 6" key="1">
    <citation type="submission" date="2011-08" db="EMBL/GenBank/DDBJ databases">
        <title>The Genome Sequence of Clostridium orbiscindens 1_3_50AFAA.</title>
        <authorList>
            <consortium name="The Broad Institute Genome Sequencing Platform"/>
            <person name="Earl A."/>
            <person name="Ward D."/>
            <person name="Feldgarden M."/>
            <person name="Gevers D."/>
            <person name="Daigneault M."/>
            <person name="Strauss J."/>
            <person name="Allen-Vercoe E."/>
            <person name="Young S.K."/>
            <person name="Zeng Q."/>
            <person name="Gargeya S."/>
            <person name="Fitzgerald M."/>
            <person name="Haas B."/>
            <person name="Abouelleil A."/>
            <person name="Alvarado L."/>
            <person name="Arachchi H.M."/>
            <person name="Berlin A."/>
            <person name="Brown A."/>
            <person name="Chapman S.B."/>
            <person name="Chen Z."/>
            <person name="Dunbar C."/>
            <person name="Freedman E."/>
            <person name="Gearin G."/>
            <person name="Gellesch M."/>
            <person name="Goldberg J."/>
            <person name="Griggs A."/>
            <person name="Gujja S."/>
            <person name="Heiman D."/>
            <person name="Howarth C."/>
            <person name="Larson L."/>
            <person name="Lui A."/>
            <person name="MacDonald P.J.P."/>
            <person name="Montmayeur A."/>
            <person name="Murphy C."/>
            <person name="Neiman D."/>
            <person name="Pearson M."/>
            <person name="Priest M."/>
            <person name="Roberts A."/>
            <person name="Saif S."/>
            <person name="Shea T."/>
            <person name="Shenoy N."/>
            <person name="Sisk P."/>
            <person name="Stolte C."/>
            <person name="Sykes S."/>
            <person name="Wortman J."/>
            <person name="Nusbaum C."/>
            <person name="Birren B."/>
        </authorList>
    </citation>
    <scope>NUCLEOTIDE SEQUENCE [LARGE SCALE GENOMIC DNA]</scope>
    <source>
        <strain evidence="5 6">1_3_50AFAA</strain>
    </source>
</reference>
<dbReference type="HOGENOM" id="CLU_007207_0_0_9"/>
<dbReference type="PANTHER" id="PTHR11496:SF102">
    <property type="entry name" value="ALCOHOL DEHYDROGENASE 4"/>
    <property type="match status" value="1"/>
</dbReference>
<dbReference type="SUPFAM" id="SSF56796">
    <property type="entry name" value="Dehydroquinate synthase-like"/>
    <property type="match status" value="1"/>
</dbReference>
<dbReference type="InterPro" id="IPR056798">
    <property type="entry name" value="ADH_Fe_C"/>
</dbReference>
<sequence>MVELLIRPTLHRFETCLDFVKEFHPGERDLVLTNKYIYEPYLGQMGLPVHTIYQEEYGAGEPTDVMVDAILADAARMGCTRVIAIGGGTVLDIAKILAVSSGEGVDTLFDRAPALDKRRELVLIPTTCGTGSEVTNLSIIARTRLGTKLGLVSPAMYADHAVLIPQLLEGLPFGVFAASSIDALVHAVESSLSPRATPYTKLFGYKAIEMILHGYQRLVSEGREALHILLDDFLVASNFAGIAFGTAGCAAVHAMSYPLGGKYHVAHGESNYAMFTGVLKNYLELRQDGEIAVMNEFLARLLGCGTQAVYDRLEDLLNQLLPKRSLHEYGVTRQDLRDFTHSVITGQVRLMDNSFVPLDETRVLKIYTELF</sequence>
<dbReference type="RefSeq" id="WP_044938730.1">
    <property type="nucleotide sequence ID" value="NZ_KN174161.1"/>
</dbReference>